<dbReference type="Gene3D" id="2.30.30.210">
    <property type="entry name" value="Ribonuclease P/MRP, subunit p29"/>
    <property type="match status" value="1"/>
</dbReference>
<feature type="non-terminal residue" evidence="4">
    <location>
        <position position="187"/>
    </location>
</feature>
<dbReference type="SMART" id="SM00538">
    <property type="entry name" value="POP4"/>
    <property type="match status" value="1"/>
</dbReference>
<keyword evidence="5" id="KW-1185">Reference proteome</keyword>
<dbReference type="Proteomes" id="UP000276215">
    <property type="component" value="Unassembled WGS sequence"/>
</dbReference>
<evidence type="ECO:0000313" key="5">
    <source>
        <dbReference type="Proteomes" id="UP000276215"/>
    </source>
</evidence>
<feature type="region of interest" description="Disordered" evidence="3">
    <location>
        <begin position="26"/>
        <end position="49"/>
    </location>
</feature>
<dbReference type="GO" id="GO:0001682">
    <property type="term" value="P:tRNA 5'-leader removal"/>
    <property type="evidence" value="ECO:0007669"/>
    <property type="project" value="InterPro"/>
</dbReference>
<dbReference type="InterPro" id="IPR036980">
    <property type="entry name" value="RNase_P/MRP_Rpp29_sf"/>
</dbReference>
<dbReference type="GO" id="GO:0033204">
    <property type="term" value="F:ribonuclease P RNA binding"/>
    <property type="evidence" value="ECO:0007669"/>
    <property type="project" value="InterPro"/>
</dbReference>
<evidence type="ECO:0000313" key="4">
    <source>
        <dbReference type="EMBL" id="RPB00887.1"/>
    </source>
</evidence>
<evidence type="ECO:0000256" key="2">
    <source>
        <dbReference type="ARBA" id="ARBA00006181"/>
    </source>
</evidence>
<sequence>MSLNTLLSTYQPPTLSDLQISITHKPLLLHPNPPPPPPPPPPSSKPLTASQKRLLKIPQIPKSVPTSTLHALHALWLGYARDLLRNANSAAMAGQLMASAEFVGAKLEVVRSSCPSLVGLGGICVVERRGVVYVADEGTGRVRGVGKGVCVFMVEVTGEGRRVFEVHGRRFLVRAEERGGKKFKGGG</sequence>
<dbReference type="SUPFAM" id="SSF101447">
    <property type="entry name" value="Formin homology 2 domain (FH2 domain)"/>
    <property type="match status" value="1"/>
</dbReference>
<feature type="compositionally biased region" description="Pro residues" evidence="3">
    <location>
        <begin position="31"/>
        <end position="44"/>
    </location>
</feature>
<dbReference type="EMBL" id="ML120377">
    <property type="protein sequence ID" value="RPB00887.1"/>
    <property type="molecule type" value="Genomic_DNA"/>
</dbReference>
<dbReference type="PANTHER" id="PTHR13348">
    <property type="entry name" value="RIBONUCLEASE P SUBUNIT P29"/>
    <property type="match status" value="1"/>
</dbReference>
<evidence type="ECO:0000256" key="3">
    <source>
        <dbReference type="SAM" id="MobiDB-lite"/>
    </source>
</evidence>
<gene>
    <name evidence="4" type="ORF">L873DRAFT_1626775</name>
</gene>
<dbReference type="STRING" id="1336337.A0A3N4JRT1"/>
<comment type="similarity">
    <text evidence="2">Belongs to the eukaryotic/archaeal RNase P protein component 1 family.</text>
</comment>
<dbReference type="GO" id="GO:0006364">
    <property type="term" value="P:rRNA processing"/>
    <property type="evidence" value="ECO:0007669"/>
    <property type="project" value="TreeGrafter"/>
</dbReference>
<dbReference type="InterPro" id="IPR002730">
    <property type="entry name" value="Rpp29/RNP1"/>
</dbReference>
<protein>
    <submittedName>
        <fullName evidence="4">Uncharacterized protein</fullName>
    </submittedName>
</protein>
<comment type="subcellular location">
    <subcellularLocation>
        <location evidence="1">Nucleus</location>
    </subcellularLocation>
</comment>
<dbReference type="SUPFAM" id="SSF101744">
    <property type="entry name" value="Rof/RNase P subunit-like"/>
    <property type="match status" value="1"/>
</dbReference>
<dbReference type="OrthoDB" id="124041at2759"/>
<dbReference type="AlphaFoldDB" id="A0A3N4JRT1"/>
<dbReference type="GO" id="GO:0000172">
    <property type="term" value="C:ribonuclease MRP complex"/>
    <property type="evidence" value="ECO:0007669"/>
    <property type="project" value="InterPro"/>
</dbReference>
<accession>A0A3N4JRT1</accession>
<proteinExistence type="inferred from homology"/>
<reference evidence="4 5" key="1">
    <citation type="journal article" date="2018" name="Nat. Ecol. Evol.">
        <title>Pezizomycetes genomes reveal the molecular basis of ectomycorrhizal truffle lifestyle.</title>
        <authorList>
            <person name="Murat C."/>
            <person name="Payen T."/>
            <person name="Noel B."/>
            <person name="Kuo A."/>
            <person name="Morin E."/>
            <person name="Chen J."/>
            <person name="Kohler A."/>
            <person name="Krizsan K."/>
            <person name="Balestrini R."/>
            <person name="Da Silva C."/>
            <person name="Montanini B."/>
            <person name="Hainaut M."/>
            <person name="Levati E."/>
            <person name="Barry K.W."/>
            <person name="Belfiori B."/>
            <person name="Cichocki N."/>
            <person name="Clum A."/>
            <person name="Dockter R.B."/>
            <person name="Fauchery L."/>
            <person name="Guy J."/>
            <person name="Iotti M."/>
            <person name="Le Tacon F."/>
            <person name="Lindquist E.A."/>
            <person name="Lipzen A."/>
            <person name="Malagnac F."/>
            <person name="Mello A."/>
            <person name="Molinier V."/>
            <person name="Miyauchi S."/>
            <person name="Poulain J."/>
            <person name="Riccioni C."/>
            <person name="Rubini A."/>
            <person name="Sitrit Y."/>
            <person name="Splivallo R."/>
            <person name="Traeger S."/>
            <person name="Wang M."/>
            <person name="Zifcakova L."/>
            <person name="Wipf D."/>
            <person name="Zambonelli A."/>
            <person name="Paolocci F."/>
            <person name="Nowrousian M."/>
            <person name="Ottonello S."/>
            <person name="Baldrian P."/>
            <person name="Spatafora J.W."/>
            <person name="Henrissat B."/>
            <person name="Nagy L.G."/>
            <person name="Aury J.M."/>
            <person name="Wincker P."/>
            <person name="Grigoriev I.V."/>
            <person name="Bonfante P."/>
            <person name="Martin F.M."/>
        </authorList>
    </citation>
    <scope>NUCLEOTIDE SEQUENCE [LARGE SCALE GENOMIC DNA]</scope>
    <source>
        <strain evidence="4 5">120613-1</strain>
    </source>
</reference>
<dbReference type="GO" id="GO:0030677">
    <property type="term" value="C:ribonuclease P complex"/>
    <property type="evidence" value="ECO:0007669"/>
    <property type="project" value="InterPro"/>
</dbReference>
<evidence type="ECO:0000256" key="1">
    <source>
        <dbReference type="ARBA" id="ARBA00004123"/>
    </source>
</evidence>
<organism evidence="4 5">
    <name type="scientific">Choiromyces venosus 120613-1</name>
    <dbReference type="NCBI Taxonomy" id="1336337"/>
    <lineage>
        <taxon>Eukaryota</taxon>
        <taxon>Fungi</taxon>
        <taxon>Dikarya</taxon>
        <taxon>Ascomycota</taxon>
        <taxon>Pezizomycotina</taxon>
        <taxon>Pezizomycetes</taxon>
        <taxon>Pezizales</taxon>
        <taxon>Tuberaceae</taxon>
        <taxon>Choiromyces</taxon>
    </lineage>
</organism>
<dbReference type="GO" id="GO:0005634">
    <property type="term" value="C:nucleus"/>
    <property type="evidence" value="ECO:0007669"/>
    <property type="project" value="UniProtKB-SubCell"/>
</dbReference>
<name>A0A3N4JRT1_9PEZI</name>
<dbReference type="InterPro" id="IPR016848">
    <property type="entry name" value="RNase_P/MRP_Rpp29-subunit"/>
</dbReference>
<dbReference type="InterPro" id="IPR023534">
    <property type="entry name" value="Rof/RNase_P-like"/>
</dbReference>
<dbReference type="PANTHER" id="PTHR13348:SF0">
    <property type="entry name" value="RIBONUCLEASE P PROTEIN SUBUNIT P29"/>
    <property type="match status" value="1"/>
</dbReference>
<dbReference type="Pfam" id="PF01868">
    <property type="entry name" value="RNase_P-MRP_p29"/>
    <property type="match status" value="1"/>
</dbReference>